<evidence type="ECO:0000259" key="3">
    <source>
        <dbReference type="PROSITE" id="PS50157"/>
    </source>
</evidence>
<dbReference type="InterPro" id="IPR021842">
    <property type="entry name" value="DUF3435"/>
</dbReference>
<dbReference type="PANTHER" id="PTHR37535:SF4">
    <property type="entry name" value="FLUG DOMAIN-CONTAINING PROTEIN"/>
    <property type="match status" value="1"/>
</dbReference>
<feature type="region of interest" description="Disordered" evidence="2">
    <location>
        <begin position="529"/>
        <end position="554"/>
    </location>
</feature>
<name>A0A162J3K1_9HYPO</name>
<dbReference type="GO" id="GO:0008270">
    <property type="term" value="F:zinc ion binding"/>
    <property type="evidence" value="ECO:0007669"/>
    <property type="project" value="UniProtKB-KW"/>
</dbReference>
<keyword evidence="1" id="KW-0479">Metal-binding</keyword>
<evidence type="ECO:0000256" key="2">
    <source>
        <dbReference type="SAM" id="MobiDB-lite"/>
    </source>
</evidence>
<comment type="caution">
    <text evidence="4">The sequence shown here is derived from an EMBL/GenBank/DDBJ whole genome shotgun (WGS) entry which is preliminary data.</text>
</comment>
<sequence length="693" mass="79392">MNLRFLDFVEPTALVVDRPAREKLTADKLRQEWHSTNNTRPARPQYSLSYQKSIVLAQRRWEAFCQEMGQQPKNTIGPDAFRYLSYFRWVRDDKTMFSIGLDRLDDATIRQLQMFTGGRTHEFVCSSSVSKKIVSEYYDEDDFHQSGRPTISGNIQKCPICGGDKDRTDPALRVLCWEDISMWILKDPEDKGGRDRVAMTVMLRFQKGSERYAKPTKFIFVEEDLPYICPVSHIIAKAIAEGAIEDKDLQRAEQFFQTRLDKKGVQVCWKREFLHRPVFRQTVYKDGRFTKSDDPLSRTQYDKATKNLGQAAGFAADLRSYDIRRGLLGAVNDSSNPAIRRQIARHNDDKTFDRYYINTGVNVVTQDVFFGRSNKSPYLAIFNHLGLQIDEKASDFVTDEMMSLVPSSADVQELESKAATDGTNKAIRMKLNNARKRDRRRKEALLRKAYFRAENAEELNRQVNGNIIPREPPRPIVFKSPERRRIANILGDLDDEISEEAIVQRKIAAINAWVDYAWKVELNEKRVNPLTNPSTPREVPTQLGQTTQDNRIESTPGLIGDFVDRSEGAPVLASPIILDTTEKNLASITAPQANPGKHRLIVPLGSVPQPARKKPKVTPQCLFCEKQFTRMMNFRRHVEKHLSKLPSKICCPLSACGGETFDSHTLFKVHVSQKHNLFLQADHMYGGLRQRYK</sequence>
<dbReference type="PANTHER" id="PTHR37535">
    <property type="entry name" value="FLUG DOMAIN PROTEIN"/>
    <property type="match status" value="1"/>
</dbReference>
<evidence type="ECO:0000256" key="1">
    <source>
        <dbReference type="PROSITE-ProRule" id="PRU00042"/>
    </source>
</evidence>
<dbReference type="InterPro" id="IPR013087">
    <property type="entry name" value="Znf_C2H2_type"/>
</dbReference>
<dbReference type="PROSITE" id="PS00028">
    <property type="entry name" value="ZINC_FINGER_C2H2_1"/>
    <property type="match status" value="1"/>
</dbReference>
<dbReference type="PROSITE" id="PS50157">
    <property type="entry name" value="ZINC_FINGER_C2H2_2"/>
    <property type="match status" value="1"/>
</dbReference>
<dbReference type="Pfam" id="PF11917">
    <property type="entry name" value="DUF3435"/>
    <property type="match status" value="1"/>
</dbReference>
<accession>A0A162J3K1</accession>
<dbReference type="STRING" id="1081102.A0A162J3K1"/>
<evidence type="ECO:0000313" key="5">
    <source>
        <dbReference type="Proteomes" id="UP000076874"/>
    </source>
</evidence>
<organism evidence="4 5">
    <name type="scientific">Niveomyces insectorum RCEF 264</name>
    <dbReference type="NCBI Taxonomy" id="1081102"/>
    <lineage>
        <taxon>Eukaryota</taxon>
        <taxon>Fungi</taxon>
        <taxon>Dikarya</taxon>
        <taxon>Ascomycota</taxon>
        <taxon>Pezizomycotina</taxon>
        <taxon>Sordariomycetes</taxon>
        <taxon>Hypocreomycetidae</taxon>
        <taxon>Hypocreales</taxon>
        <taxon>Cordycipitaceae</taxon>
        <taxon>Niveomyces</taxon>
    </lineage>
</organism>
<dbReference type="SMART" id="SM00355">
    <property type="entry name" value="ZnF_C2H2"/>
    <property type="match status" value="2"/>
</dbReference>
<keyword evidence="5" id="KW-1185">Reference proteome</keyword>
<evidence type="ECO:0000313" key="4">
    <source>
        <dbReference type="EMBL" id="OAA63292.1"/>
    </source>
</evidence>
<keyword evidence="1" id="KW-0863">Zinc-finger</keyword>
<protein>
    <submittedName>
        <fullName evidence="4">FluG domain-containing protein</fullName>
    </submittedName>
</protein>
<proteinExistence type="predicted"/>
<keyword evidence="1" id="KW-0862">Zinc</keyword>
<dbReference type="EMBL" id="AZHD01000005">
    <property type="protein sequence ID" value="OAA63292.1"/>
    <property type="molecule type" value="Genomic_DNA"/>
</dbReference>
<reference evidence="4 5" key="1">
    <citation type="journal article" date="2016" name="Genome Biol. Evol.">
        <title>Divergent and convergent evolution of fungal pathogenicity.</title>
        <authorList>
            <person name="Shang Y."/>
            <person name="Xiao G."/>
            <person name="Zheng P."/>
            <person name="Cen K."/>
            <person name="Zhan S."/>
            <person name="Wang C."/>
        </authorList>
    </citation>
    <scope>NUCLEOTIDE SEQUENCE [LARGE SCALE GENOMIC DNA]</scope>
    <source>
        <strain evidence="4 5">RCEF 264</strain>
    </source>
</reference>
<dbReference type="OrthoDB" id="4869586at2759"/>
<dbReference type="Proteomes" id="UP000076874">
    <property type="component" value="Unassembled WGS sequence"/>
</dbReference>
<dbReference type="AlphaFoldDB" id="A0A162J3K1"/>
<feature type="domain" description="C2H2-type" evidence="3">
    <location>
        <begin position="619"/>
        <end position="646"/>
    </location>
</feature>
<gene>
    <name evidence="4" type="ORF">SPI_03455</name>
</gene>